<sequence length="226" mass="25880">MHSQTDKSPTNNLLYSSFRISTNEDLKNFSISSIIRGVTLFAILSWIDFDNFFNDFEYYIPRILVFYIIFHAFELSILSKKQYNNLNFSTFLHLTLGALFFTPGYFALFILYGFHFTSFQILPLLLGSLFLTIFSTLPIILYVNFSLDHYPLINISSSIEKHLLPNLSYQLLGGILSSIVLPLDWERNWQQWPVPLVFGVGLGSIVGGTISLIQLGNHDNTSIKED</sequence>
<dbReference type="GO" id="GO:0005789">
    <property type="term" value="C:endoplasmic reticulum membrane"/>
    <property type="evidence" value="ECO:0007669"/>
    <property type="project" value="UniProtKB-SubCell"/>
</dbReference>
<dbReference type="STRING" id="796925.A0A137P8T4"/>
<keyword evidence="3" id="KW-0337">GPI-anchor biosynthesis</keyword>
<dbReference type="InterPro" id="IPR009580">
    <property type="entry name" value="GPI_biosynthesis_protein_Pig-F"/>
</dbReference>
<dbReference type="Proteomes" id="UP000070444">
    <property type="component" value="Unassembled WGS sequence"/>
</dbReference>
<evidence type="ECO:0000256" key="5">
    <source>
        <dbReference type="ARBA" id="ARBA00022824"/>
    </source>
</evidence>
<feature type="transmembrane region" description="Helical" evidence="8">
    <location>
        <begin position="195"/>
        <end position="215"/>
    </location>
</feature>
<reference evidence="9 10" key="1">
    <citation type="journal article" date="2015" name="Genome Biol. Evol.">
        <title>Phylogenomic analyses indicate that early fungi evolved digesting cell walls of algal ancestors of land plants.</title>
        <authorList>
            <person name="Chang Y."/>
            <person name="Wang S."/>
            <person name="Sekimoto S."/>
            <person name="Aerts A.L."/>
            <person name="Choi C."/>
            <person name="Clum A."/>
            <person name="LaButti K.M."/>
            <person name="Lindquist E.A."/>
            <person name="Yee Ngan C."/>
            <person name="Ohm R.A."/>
            <person name="Salamov A.A."/>
            <person name="Grigoriev I.V."/>
            <person name="Spatafora J.W."/>
            <person name="Berbee M.L."/>
        </authorList>
    </citation>
    <scope>NUCLEOTIDE SEQUENCE [LARGE SCALE GENOMIC DNA]</scope>
    <source>
        <strain evidence="9 10">NRRL 28638</strain>
    </source>
</reference>
<evidence type="ECO:0000256" key="2">
    <source>
        <dbReference type="ARBA" id="ARBA00004687"/>
    </source>
</evidence>
<feature type="transmembrane region" description="Helical" evidence="8">
    <location>
        <begin position="59"/>
        <end position="79"/>
    </location>
</feature>
<dbReference type="EMBL" id="KQ964475">
    <property type="protein sequence ID" value="KXN71418.1"/>
    <property type="molecule type" value="Genomic_DNA"/>
</dbReference>
<gene>
    <name evidence="9" type="ORF">CONCODRAFT_78328</name>
</gene>
<keyword evidence="5" id="KW-0256">Endoplasmic reticulum</keyword>
<keyword evidence="7 8" id="KW-0472">Membrane</keyword>
<dbReference type="GO" id="GO:0006506">
    <property type="term" value="P:GPI anchor biosynthetic process"/>
    <property type="evidence" value="ECO:0007669"/>
    <property type="project" value="UniProtKB-UniPathway"/>
</dbReference>
<organism evidence="9 10">
    <name type="scientific">Conidiobolus coronatus (strain ATCC 28846 / CBS 209.66 / NRRL 28638)</name>
    <name type="common">Delacroixia coronata</name>
    <dbReference type="NCBI Taxonomy" id="796925"/>
    <lineage>
        <taxon>Eukaryota</taxon>
        <taxon>Fungi</taxon>
        <taxon>Fungi incertae sedis</taxon>
        <taxon>Zoopagomycota</taxon>
        <taxon>Entomophthoromycotina</taxon>
        <taxon>Entomophthoromycetes</taxon>
        <taxon>Entomophthorales</taxon>
        <taxon>Ancylistaceae</taxon>
        <taxon>Conidiobolus</taxon>
    </lineage>
</organism>
<evidence type="ECO:0000313" key="9">
    <source>
        <dbReference type="EMBL" id="KXN71418.1"/>
    </source>
</evidence>
<evidence type="ECO:0000256" key="7">
    <source>
        <dbReference type="ARBA" id="ARBA00023136"/>
    </source>
</evidence>
<keyword evidence="4 8" id="KW-0812">Transmembrane</keyword>
<evidence type="ECO:0000256" key="3">
    <source>
        <dbReference type="ARBA" id="ARBA00022502"/>
    </source>
</evidence>
<evidence type="ECO:0000256" key="8">
    <source>
        <dbReference type="SAM" id="Phobius"/>
    </source>
</evidence>
<dbReference type="UniPathway" id="UPA00196"/>
<evidence type="ECO:0008006" key="11">
    <source>
        <dbReference type="Google" id="ProtNLM"/>
    </source>
</evidence>
<protein>
    <recommendedName>
        <fullName evidence="11">Glycosylphosphatidylinositol anchor biosynthesis protein 11</fullName>
    </recommendedName>
</protein>
<comment type="pathway">
    <text evidence="2">Glycolipid biosynthesis; glycosylphosphatidylinositol-anchor biosynthesis.</text>
</comment>
<dbReference type="Pfam" id="PF06699">
    <property type="entry name" value="PIG-F"/>
    <property type="match status" value="1"/>
</dbReference>
<name>A0A137P8T4_CONC2</name>
<evidence type="ECO:0000256" key="4">
    <source>
        <dbReference type="ARBA" id="ARBA00022692"/>
    </source>
</evidence>
<keyword evidence="10" id="KW-1185">Reference proteome</keyword>
<feature type="transmembrane region" description="Helical" evidence="8">
    <location>
        <begin position="121"/>
        <end position="143"/>
    </location>
</feature>
<keyword evidence="6 8" id="KW-1133">Transmembrane helix</keyword>
<feature type="transmembrane region" description="Helical" evidence="8">
    <location>
        <begin position="29"/>
        <end position="47"/>
    </location>
</feature>
<dbReference type="OrthoDB" id="17366at2759"/>
<feature type="transmembrane region" description="Helical" evidence="8">
    <location>
        <begin position="91"/>
        <end position="115"/>
    </location>
</feature>
<comment type="subcellular location">
    <subcellularLocation>
        <location evidence="1">Endoplasmic reticulum membrane</location>
        <topology evidence="1">Multi-pass membrane protein</topology>
    </subcellularLocation>
</comment>
<proteinExistence type="predicted"/>
<dbReference type="AlphaFoldDB" id="A0A137P8T4"/>
<accession>A0A137P8T4</accession>
<evidence type="ECO:0000256" key="1">
    <source>
        <dbReference type="ARBA" id="ARBA00004477"/>
    </source>
</evidence>
<evidence type="ECO:0000313" key="10">
    <source>
        <dbReference type="Proteomes" id="UP000070444"/>
    </source>
</evidence>
<evidence type="ECO:0000256" key="6">
    <source>
        <dbReference type="ARBA" id="ARBA00022989"/>
    </source>
</evidence>